<sequence length="255" mass="28940">MRPAELEEAASHQAQCSQWETSTDGESIVGDFPHFDANGVKSCGGNLNTQQSECQGAEDDSITIINDIINPLESVKSYLVRKKYISQETEENKQLASQKLIKMTEELGQNFYYAFIAQAALNVIKGAISPNKRFIPSVLKIFGRKNISLCAFLAILGCGYKYVMERLRKLSAHHDQMNTFVSILLATWSLTRSKASGSTNYTYYLVVCKYLEMMSKILEKGKVIKKVKNFDVEFYELCLLHFKLRFSLRVKISRT</sequence>
<organism evidence="2 3">
    <name type="scientific">Euplotes crassus</name>
    <dbReference type="NCBI Taxonomy" id="5936"/>
    <lineage>
        <taxon>Eukaryota</taxon>
        <taxon>Sar</taxon>
        <taxon>Alveolata</taxon>
        <taxon>Ciliophora</taxon>
        <taxon>Intramacronucleata</taxon>
        <taxon>Spirotrichea</taxon>
        <taxon>Hypotrichia</taxon>
        <taxon>Euplotida</taxon>
        <taxon>Euplotidae</taxon>
        <taxon>Moneuplotes</taxon>
    </lineage>
</organism>
<evidence type="ECO:0000313" key="2">
    <source>
        <dbReference type="EMBL" id="CAI2375803.1"/>
    </source>
</evidence>
<protein>
    <submittedName>
        <fullName evidence="2">Uncharacterized protein</fullName>
    </submittedName>
</protein>
<evidence type="ECO:0000313" key="3">
    <source>
        <dbReference type="Proteomes" id="UP001295684"/>
    </source>
</evidence>
<dbReference type="AlphaFoldDB" id="A0AAD2D100"/>
<dbReference type="Proteomes" id="UP001295684">
    <property type="component" value="Unassembled WGS sequence"/>
</dbReference>
<reference evidence="2" key="1">
    <citation type="submission" date="2023-07" db="EMBL/GenBank/DDBJ databases">
        <authorList>
            <consortium name="AG Swart"/>
            <person name="Singh M."/>
            <person name="Singh A."/>
            <person name="Seah K."/>
            <person name="Emmerich C."/>
        </authorList>
    </citation>
    <scope>NUCLEOTIDE SEQUENCE</scope>
    <source>
        <strain evidence="2">DP1</strain>
    </source>
</reference>
<proteinExistence type="predicted"/>
<evidence type="ECO:0000256" key="1">
    <source>
        <dbReference type="SAM" id="MobiDB-lite"/>
    </source>
</evidence>
<accession>A0AAD2D100</accession>
<keyword evidence="3" id="KW-1185">Reference proteome</keyword>
<comment type="caution">
    <text evidence="2">The sequence shown here is derived from an EMBL/GenBank/DDBJ whole genome shotgun (WGS) entry which is preliminary data.</text>
</comment>
<dbReference type="EMBL" id="CAMPGE010017308">
    <property type="protein sequence ID" value="CAI2375803.1"/>
    <property type="molecule type" value="Genomic_DNA"/>
</dbReference>
<gene>
    <name evidence="2" type="ORF">ECRASSUSDP1_LOCUS17168</name>
</gene>
<name>A0AAD2D100_EUPCR</name>
<feature type="region of interest" description="Disordered" evidence="1">
    <location>
        <begin position="1"/>
        <end position="20"/>
    </location>
</feature>